<evidence type="ECO:0000259" key="6">
    <source>
        <dbReference type="PROSITE" id="PS50054"/>
    </source>
</evidence>
<comment type="similarity">
    <text evidence="1">Belongs to the protein-tyrosine phosphatase family. Non-receptor class dual specificity subfamily.</text>
</comment>
<dbReference type="PIRSF" id="PIRSF000941">
    <property type="entry name" value="DUSP12"/>
    <property type="match status" value="1"/>
</dbReference>
<dbReference type="EMBL" id="MCFF01000014">
    <property type="protein sequence ID" value="ORZ19141.1"/>
    <property type="molecule type" value="Genomic_DNA"/>
</dbReference>
<dbReference type="InParanoid" id="A0A1Y2GUN8"/>
<evidence type="ECO:0000313" key="8">
    <source>
        <dbReference type="EMBL" id="ORZ19141.1"/>
    </source>
</evidence>
<evidence type="ECO:0000313" key="9">
    <source>
        <dbReference type="Proteomes" id="UP000193648"/>
    </source>
</evidence>
<reference evidence="8 9" key="1">
    <citation type="submission" date="2016-07" db="EMBL/GenBank/DDBJ databases">
        <title>Pervasive Adenine N6-methylation of Active Genes in Fungi.</title>
        <authorList>
            <consortium name="DOE Joint Genome Institute"/>
            <person name="Mondo S.J."/>
            <person name="Dannebaum R.O."/>
            <person name="Kuo R.C."/>
            <person name="Labutti K."/>
            <person name="Haridas S."/>
            <person name="Kuo A."/>
            <person name="Salamov A."/>
            <person name="Ahrendt S.R."/>
            <person name="Lipzen A."/>
            <person name="Sullivan W."/>
            <person name="Andreopoulos W.B."/>
            <person name="Clum A."/>
            <person name="Lindquist E."/>
            <person name="Daum C."/>
            <person name="Ramamoorthy G.K."/>
            <person name="Gryganskyi A."/>
            <person name="Culley D."/>
            <person name="Magnuson J.K."/>
            <person name="James T.Y."/>
            <person name="O'Malley M.A."/>
            <person name="Stajich J.E."/>
            <person name="Spatafora J.W."/>
            <person name="Visel A."/>
            <person name="Grigoriev I.V."/>
        </authorList>
    </citation>
    <scope>NUCLEOTIDE SEQUENCE [LARGE SCALE GENOMIC DNA]</scope>
    <source>
        <strain evidence="8 9">NRRL 3116</strain>
    </source>
</reference>
<dbReference type="InterPro" id="IPR029021">
    <property type="entry name" value="Prot-tyrosine_phosphatase-like"/>
</dbReference>
<dbReference type="InterPro" id="IPR016278">
    <property type="entry name" value="DUSP12"/>
</dbReference>
<evidence type="ECO:0000256" key="2">
    <source>
        <dbReference type="ARBA" id="ARBA00013064"/>
    </source>
</evidence>
<dbReference type="SMART" id="SM00195">
    <property type="entry name" value="DSPc"/>
    <property type="match status" value="1"/>
</dbReference>
<dbReference type="InterPro" id="IPR000340">
    <property type="entry name" value="Dual-sp_phosphatase_cat-dom"/>
</dbReference>
<comment type="caution">
    <text evidence="8">The sequence shown here is derived from an EMBL/GenBank/DDBJ whole genome shotgun (WGS) entry which is preliminary data.</text>
</comment>
<dbReference type="CDD" id="cd14498">
    <property type="entry name" value="DSP"/>
    <property type="match status" value="1"/>
</dbReference>
<dbReference type="GO" id="GO:0004725">
    <property type="term" value="F:protein tyrosine phosphatase activity"/>
    <property type="evidence" value="ECO:0007669"/>
    <property type="project" value="UniProtKB-EC"/>
</dbReference>
<dbReference type="STRING" id="64571.A0A1Y2GUN8"/>
<proteinExistence type="inferred from homology"/>
<organism evidence="8 9">
    <name type="scientific">Lobosporangium transversale</name>
    <dbReference type="NCBI Taxonomy" id="64571"/>
    <lineage>
        <taxon>Eukaryota</taxon>
        <taxon>Fungi</taxon>
        <taxon>Fungi incertae sedis</taxon>
        <taxon>Mucoromycota</taxon>
        <taxon>Mortierellomycotina</taxon>
        <taxon>Mortierellomycetes</taxon>
        <taxon>Mortierellales</taxon>
        <taxon>Mortierellaceae</taxon>
        <taxon>Lobosporangium</taxon>
    </lineage>
</organism>
<dbReference type="Pfam" id="PF00782">
    <property type="entry name" value="DSPc"/>
    <property type="match status" value="1"/>
</dbReference>
<dbReference type="InterPro" id="IPR020422">
    <property type="entry name" value="TYR_PHOSPHATASE_DUAL_dom"/>
</dbReference>
<dbReference type="GO" id="GO:0005634">
    <property type="term" value="C:nucleus"/>
    <property type="evidence" value="ECO:0007669"/>
    <property type="project" value="TreeGrafter"/>
</dbReference>
<evidence type="ECO:0000256" key="1">
    <source>
        <dbReference type="ARBA" id="ARBA00008601"/>
    </source>
</evidence>
<dbReference type="PROSITE" id="PS50056">
    <property type="entry name" value="TYR_PHOSPHATASE_2"/>
    <property type="match status" value="1"/>
</dbReference>
<dbReference type="PROSITE" id="PS00028">
    <property type="entry name" value="ZINC_FINGER_C2H2_1"/>
    <property type="match status" value="1"/>
</dbReference>
<accession>A0A1Y2GUN8</accession>
<dbReference type="GO" id="GO:0008138">
    <property type="term" value="F:protein tyrosine/serine/threonine phosphatase activity"/>
    <property type="evidence" value="ECO:0007669"/>
    <property type="project" value="InterPro"/>
</dbReference>
<feature type="domain" description="Tyrosine-protein phosphatase" evidence="6">
    <location>
        <begin position="14"/>
        <end position="155"/>
    </location>
</feature>
<dbReference type="FunCoup" id="A0A1Y2GUN8">
    <property type="interactions" value="583"/>
</dbReference>
<feature type="active site" description="Phosphocysteine intermediate" evidence="5">
    <location>
        <position position="99"/>
    </location>
</feature>
<dbReference type="SUPFAM" id="SSF52799">
    <property type="entry name" value="(Phosphotyrosine protein) phosphatases II"/>
    <property type="match status" value="1"/>
</dbReference>
<evidence type="ECO:0000256" key="5">
    <source>
        <dbReference type="PIRSR" id="PIRSR000941-50"/>
    </source>
</evidence>
<dbReference type="PANTHER" id="PTHR45848:SF4">
    <property type="entry name" value="DUAL SPECIFICITY PROTEIN PHOSPHATASE 12"/>
    <property type="match status" value="1"/>
</dbReference>
<feature type="domain" description="Tyrosine specific protein phosphatases" evidence="7">
    <location>
        <begin position="76"/>
        <end position="134"/>
    </location>
</feature>
<dbReference type="InterPro" id="IPR013087">
    <property type="entry name" value="Znf_C2H2_type"/>
</dbReference>
<dbReference type="OrthoDB" id="2017893at2759"/>
<dbReference type="PANTHER" id="PTHR45848">
    <property type="entry name" value="DUAL SPECIFICITY PROTEIN PHOSPHATASE 12 FAMILY MEMBER"/>
    <property type="match status" value="1"/>
</dbReference>
<sequence length="350" mass="39056">MFDKPLFDASIIRDMQEIIPGLFLSGSQPTESREYMKEKGITHIVQVTFPNSPRFPGDFIYKIIAVPDMDETNLIEHFPATYTFIHNAIDKGGKVLVHCMAGASRSVTIVCAYLMKTKKIPVTEALNLIEKLRPIAEPNDGFIKQLILYDAIEYDVNINRTEYRRFLMSNMARQREVFGHIKAEDMTLAADPLTQQTSAPSIVSKTAAAAATAAVQEVSKAQLQSFSQKRPLKCKKCRRALVTHDNIITHAPGHGQNAFQYRKRDATLHVSQAIQSNNNNTSASPMSPTVCHSYFIEPVEWLQDVQSLEGKISCPKCDSKLGTFNWSGDQCSCGAWITPAFMLHKGKVDA</sequence>
<dbReference type="GeneID" id="33565667"/>
<keyword evidence="3" id="KW-0378">Hydrolase</keyword>
<evidence type="ECO:0000256" key="3">
    <source>
        <dbReference type="ARBA" id="ARBA00022801"/>
    </source>
</evidence>
<name>A0A1Y2GUN8_9FUNG</name>
<dbReference type="RefSeq" id="XP_021882309.1">
    <property type="nucleotide sequence ID" value="XM_022023823.1"/>
</dbReference>
<dbReference type="Gene3D" id="3.90.190.10">
    <property type="entry name" value="Protein tyrosine phosphatase superfamily"/>
    <property type="match status" value="1"/>
</dbReference>
<dbReference type="AlphaFoldDB" id="A0A1Y2GUN8"/>
<dbReference type="Proteomes" id="UP000193648">
    <property type="component" value="Unassembled WGS sequence"/>
</dbReference>
<evidence type="ECO:0000259" key="7">
    <source>
        <dbReference type="PROSITE" id="PS50056"/>
    </source>
</evidence>
<dbReference type="PROSITE" id="PS50054">
    <property type="entry name" value="TYR_PHOSPHATASE_DUAL"/>
    <property type="match status" value="1"/>
</dbReference>
<dbReference type="InterPro" id="IPR000387">
    <property type="entry name" value="Tyr_Pase_dom"/>
</dbReference>
<keyword evidence="4" id="KW-0904">Protein phosphatase</keyword>
<keyword evidence="9" id="KW-1185">Reference proteome</keyword>
<gene>
    <name evidence="8" type="ORF">BCR41DRAFT_351598</name>
</gene>
<protein>
    <recommendedName>
        <fullName evidence="2">protein-tyrosine-phosphatase</fullName>
        <ecNumber evidence="2">3.1.3.48</ecNumber>
    </recommendedName>
</protein>
<evidence type="ECO:0000256" key="4">
    <source>
        <dbReference type="ARBA" id="ARBA00022912"/>
    </source>
</evidence>
<dbReference type="EC" id="3.1.3.48" evidence="2"/>